<evidence type="ECO:0000313" key="4">
    <source>
        <dbReference type="Proteomes" id="UP000237000"/>
    </source>
</evidence>
<name>A0A2P5CWM3_TREOI</name>
<evidence type="ECO:0000256" key="1">
    <source>
        <dbReference type="PROSITE-ProRule" id="PRU00047"/>
    </source>
</evidence>
<dbReference type="SUPFAM" id="SSF57756">
    <property type="entry name" value="Retrovirus zinc finger-like domains"/>
    <property type="match status" value="1"/>
</dbReference>
<evidence type="ECO:0000259" key="2">
    <source>
        <dbReference type="PROSITE" id="PS50158"/>
    </source>
</evidence>
<accession>A0A2P5CWM3</accession>
<evidence type="ECO:0000313" key="3">
    <source>
        <dbReference type="EMBL" id="PON65458.1"/>
    </source>
</evidence>
<dbReference type="GO" id="GO:0003676">
    <property type="term" value="F:nucleic acid binding"/>
    <property type="evidence" value="ECO:0007669"/>
    <property type="project" value="InterPro"/>
</dbReference>
<dbReference type="Pfam" id="PF14223">
    <property type="entry name" value="Retrotran_gag_2"/>
    <property type="match status" value="1"/>
</dbReference>
<gene>
    <name evidence="3" type="ORF">TorRG33x02_270690</name>
</gene>
<dbReference type="InterPro" id="IPR036875">
    <property type="entry name" value="Znf_CCHC_sf"/>
</dbReference>
<dbReference type="PANTHER" id="PTHR47481">
    <property type="match status" value="1"/>
</dbReference>
<dbReference type="InterPro" id="IPR054722">
    <property type="entry name" value="PolX-like_BBD"/>
</dbReference>
<keyword evidence="4" id="KW-1185">Reference proteome</keyword>
<dbReference type="OrthoDB" id="1845088at2759"/>
<dbReference type="InterPro" id="IPR001878">
    <property type="entry name" value="Znf_CCHC"/>
</dbReference>
<dbReference type="Proteomes" id="UP000237000">
    <property type="component" value="Unassembled WGS sequence"/>
</dbReference>
<keyword evidence="1" id="KW-0479">Metal-binding</keyword>
<dbReference type="STRING" id="63057.A0A2P5CWM3"/>
<dbReference type="AlphaFoldDB" id="A0A2P5CWM3"/>
<dbReference type="EMBL" id="JXTC01000320">
    <property type="protein sequence ID" value="PON65458.1"/>
    <property type="molecule type" value="Genomic_DNA"/>
</dbReference>
<proteinExistence type="predicted"/>
<dbReference type="GO" id="GO:0008270">
    <property type="term" value="F:zinc ion binding"/>
    <property type="evidence" value="ECO:0007669"/>
    <property type="project" value="UniProtKB-KW"/>
</dbReference>
<feature type="domain" description="CCHC-type" evidence="2">
    <location>
        <begin position="126"/>
        <end position="139"/>
    </location>
</feature>
<dbReference type="PANTHER" id="PTHR47481:SF22">
    <property type="entry name" value="RETROTRANSPOSON GAG DOMAIN-CONTAINING PROTEIN"/>
    <property type="match status" value="1"/>
</dbReference>
<keyword evidence="1" id="KW-0863">Zinc-finger</keyword>
<sequence length="374" mass="40748">MRALVDGLMAAGHAISDEELILYILSGLGTDYESVVVNLTSRENLTLQEIQFSLQNQEMRLEQLQIASNQDLQLNNASAQYAATRRNFGSNSGIGYRGGMNTSIRGRGRGARGGGRGNYSNQKPICQVCGKAGHIAIKCYHRFDLSYQGPDTSGSSTQQPASPNQAYIATPAGVSDGAWYMDSGATNHVTADGETLAYKADYKGKEKLAVGNGSQLPIKHIGSSIFHSNLSCHKPLYLQNVLHVPQITKNLISISKFTLDNHVTVEFTSDSCYVKDQTSKTILVQGTLKNGLYQLDVTKTSPNCSSSFLVNCNKNSTMFHNPELYVCNSDRTTVSSPSVDDSQSCNVDHNLVCMWHNRLGHPCSNILNKVLKAI</sequence>
<organism evidence="3 4">
    <name type="scientific">Trema orientale</name>
    <name type="common">Charcoal tree</name>
    <name type="synonym">Celtis orientalis</name>
    <dbReference type="NCBI Taxonomy" id="63057"/>
    <lineage>
        <taxon>Eukaryota</taxon>
        <taxon>Viridiplantae</taxon>
        <taxon>Streptophyta</taxon>
        <taxon>Embryophyta</taxon>
        <taxon>Tracheophyta</taxon>
        <taxon>Spermatophyta</taxon>
        <taxon>Magnoliopsida</taxon>
        <taxon>eudicotyledons</taxon>
        <taxon>Gunneridae</taxon>
        <taxon>Pentapetalae</taxon>
        <taxon>rosids</taxon>
        <taxon>fabids</taxon>
        <taxon>Rosales</taxon>
        <taxon>Cannabaceae</taxon>
        <taxon>Trema</taxon>
    </lineage>
</organism>
<keyword evidence="1" id="KW-0862">Zinc</keyword>
<protein>
    <submittedName>
        <fullName evidence="3">Zinc finger, CCHC-type</fullName>
    </submittedName>
</protein>
<dbReference type="InParanoid" id="A0A2P5CWM3"/>
<comment type="caution">
    <text evidence="3">The sequence shown here is derived from an EMBL/GenBank/DDBJ whole genome shotgun (WGS) entry which is preliminary data.</text>
</comment>
<dbReference type="Pfam" id="PF22936">
    <property type="entry name" value="Pol_BBD"/>
    <property type="match status" value="1"/>
</dbReference>
<reference evidence="4" key="1">
    <citation type="submission" date="2016-06" db="EMBL/GenBank/DDBJ databases">
        <title>Parallel loss of symbiosis genes in relatives of nitrogen-fixing non-legume Parasponia.</title>
        <authorList>
            <person name="Van Velzen R."/>
            <person name="Holmer R."/>
            <person name="Bu F."/>
            <person name="Rutten L."/>
            <person name="Van Zeijl A."/>
            <person name="Liu W."/>
            <person name="Santuari L."/>
            <person name="Cao Q."/>
            <person name="Sharma T."/>
            <person name="Shen D."/>
            <person name="Roswanjaya Y."/>
            <person name="Wardhani T."/>
            <person name="Kalhor M.S."/>
            <person name="Jansen J."/>
            <person name="Van den Hoogen J."/>
            <person name="Gungor B."/>
            <person name="Hartog M."/>
            <person name="Hontelez J."/>
            <person name="Verver J."/>
            <person name="Yang W.-C."/>
            <person name="Schijlen E."/>
            <person name="Repin R."/>
            <person name="Schilthuizen M."/>
            <person name="Schranz E."/>
            <person name="Heidstra R."/>
            <person name="Miyata K."/>
            <person name="Fedorova E."/>
            <person name="Kohlen W."/>
            <person name="Bisseling T."/>
            <person name="Smit S."/>
            <person name="Geurts R."/>
        </authorList>
    </citation>
    <scope>NUCLEOTIDE SEQUENCE [LARGE SCALE GENOMIC DNA]</scope>
    <source>
        <strain evidence="4">cv. RG33-2</strain>
    </source>
</reference>
<feature type="non-terminal residue" evidence="3">
    <location>
        <position position="374"/>
    </location>
</feature>
<dbReference type="PROSITE" id="PS50158">
    <property type="entry name" value="ZF_CCHC"/>
    <property type="match status" value="1"/>
</dbReference>